<organism evidence="4 5">
    <name type="scientific">Adineta ricciae</name>
    <name type="common">Rotifer</name>
    <dbReference type="NCBI Taxonomy" id="249248"/>
    <lineage>
        <taxon>Eukaryota</taxon>
        <taxon>Metazoa</taxon>
        <taxon>Spiralia</taxon>
        <taxon>Gnathifera</taxon>
        <taxon>Rotifera</taxon>
        <taxon>Eurotatoria</taxon>
        <taxon>Bdelloidea</taxon>
        <taxon>Adinetida</taxon>
        <taxon>Adinetidae</taxon>
        <taxon>Adineta</taxon>
    </lineage>
</organism>
<dbReference type="InterPro" id="IPR016187">
    <property type="entry name" value="CTDL_fold"/>
</dbReference>
<dbReference type="AlphaFoldDB" id="A0A816EU44"/>
<dbReference type="Proteomes" id="UP000663828">
    <property type="component" value="Unassembled WGS sequence"/>
</dbReference>
<evidence type="ECO:0000256" key="2">
    <source>
        <dbReference type="PROSITE-ProRule" id="PRU00504"/>
    </source>
</evidence>
<evidence type="ECO:0000256" key="1">
    <source>
        <dbReference type="ARBA" id="ARBA00022737"/>
    </source>
</evidence>
<dbReference type="PROSITE" id="PS51125">
    <property type="entry name" value="NHL"/>
    <property type="match status" value="1"/>
</dbReference>
<keyword evidence="1" id="KW-0677">Repeat</keyword>
<gene>
    <name evidence="4" type="ORF">XAT740_LOCUS55608</name>
</gene>
<keyword evidence="5" id="KW-1185">Reference proteome</keyword>
<dbReference type="InterPro" id="IPR011042">
    <property type="entry name" value="6-blade_b-propeller_TolB-like"/>
</dbReference>
<dbReference type="Pfam" id="PF01436">
    <property type="entry name" value="NHL"/>
    <property type="match status" value="1"/>
</dbReference>
<name>A0A816EU44_ADIRI</name>
<evidence type="ECO:0000313" key="5">
    <source>
        <dbReference type="Proteomes" id="UP000663828"/>
    </source>
</evidence>
<feature type="non-terminal residue" evidence="4">
    <location>
        <position position="233"/>
    </location>
</feature>
<dbReference type="CDD" id="cd00037">
    <property type="entry name" value="CLECT"/>
    <property type="match status" value="1"/>
</dbReference>
<dbReference type="SUPFAM" id="SSF101898">
    <property type="entry name" value="NHL repeat"/>
    <property type="match status" value="1"/>
</dbReference>
<proteinExistence type="predicted"/>
<feature type="region of interest" description="Disordered" evidence="3">
    <location>
        <begin position="65"/>
        <end position="128"/>
    </location>
</feature>
<dbReference type="Gene3D" id="2.120.10.30">
    <property type="entry name" value="TolB, C-terminal domain"/>
    <property type="match status" value="1"/>
</dbReference>
<dbReference type="InterPro" id="IPR001258">
    <property type="entry name" value="NHL_repeat"/>
</dbReference>
<reference evidence="4" key="1">
    <citation type="submission" date="2021-02" db="EMBL/GenBank/DDBJ databases">
        <authorList>
            <person name="Nowell W R."/>
        </authorList>
    </citation>
    <scope>NUCLEOTIDE SEQUENCE</scope>
</reference>
<evidence type="ECO:0000313" key="4">
    <source>
        <dbReference type="EMBL" id="CAF1654288.1"/>
    </source>
</evidence>
<dbReference type="EMBL" id="CAJNOR010010490">
    <property type="protein sequence ID" value="CAF1654288.1"/>
    <property type="molecule type" value="Genomic_DNA"/>
</dbReference>
<evidence type="ECO:0000256" key="3">
    <source>
        <dbReference type="SAM" id="MobiDB-lite"/>
    </source>
</evidence>
<dbReference type="InterPro" id="IPR016186">
    <property type="entry name" value="C-type_lectin-like/link_sf"/>
</dbReference>
<evidence type="ECO:0008006" key="6">
    <source>
        <dbReference type="Google" id="ProtNLM"/>
    </source>
</evidence>
<accession>A0A816EU44</accession>
<dbReference type="SUPFAM" id="SSF56436">
    <property type="entry name" value="C-type lectin-like"/>
    <property type="match status" value="1"/>
</dbReference>
<protein>
    <recommendedName>
        <fullName evidence="6">C-type lectin domain-containing protein</fullName>
    </recommendedName>
</protein>
<comment type="caution">
    <text evidence="4">The sequence shown here is derived from an EMBL/GenBank/DDBJ whole genome shotgun (WGS) entry which is preliminary data.</text>
</comment>
<dbReference type="Gene3D" id="3.10.100.10">
    <property type="entry name" value="Mannose-Binding Protein A, subunit A"/>
    <property type="match status" value="1"/>
</dbReference>
<feature type="repeat" description="NHL" evidence="2">
    <location>
        <begin position="14"/>
        <end position="57"/>
    </location>
</feature>
<sequence>RIVGSGPLGFRCIVGCSGSSGSALNQLQGPRSLAFDTDGNLYVSDRENDRIMTYTLFNSSCVYTTTTSTSTSSTSTSTTSTSSTSTSTTSTPTTSTSTSTKTTSTSTSTTSTTSTSTSSTSTSTKTTSTSTTAYSVSNVSNCSFTKYSSYLVSNVKSDFTSAQICCESMNMTLIEIESANEQARVLNITTLIQAPFFIGLNQTCGTNNYSTWLSGKPVLFSNFGMFQIRMLSD</sequence>